<evidence type="ECO:0000256" key="5">
    <source>
        <dbReference type="ARBA" id="ARBA00022927"/>
    </source>
</evidence>
<evidence type="ECO:0000256" key="14">
    <source>
        <dbReference type="SAM" id="Coils"/>
    </source>
</evidence>
<feature type="signal peptide" evidence="16">
    <location>
        <begin position="1"/>
        <end position="18"/>
    </location>
</feature>
<name>A0A8C1QMT7_CYPCA</name>
<evidence type="ECO:0000256" key="13">
    <source>
        <dbReference type="ARBA" id="ARBA00083901"/>
    </source>
</evidence>
<feature type="region of interest" description="Disordered" evidence="15">
    <location>
        <begin position="1445"/>
        <end position="1466"/>
    </location>
</feature>
<evidence type="ECO:0000259" key="18">
    <source>
        <dbReference type="Pfam" id="PF18617"/>
    </source>
</evidence>
<feature type="region of interest" description="Disordered" evidence="15">
    <location>
        <begin position="952"/>
        <end position="987"/>
    </location>
</feature>
<evidence type="ECO:0000256" key="12">
    <source>
        <dbReference type="ARBA" id="ARBA00077390"/>
    </source>
</evidence>
<feature type="region of interest" description="Disordered" evidence="15">
    <location>
        <begin position="854"/>
        <end position="932"/>
    </location>
</feature>
<feature type="compositionally biased region" description="Low complexity" evidence="15">
    <location>
        <begin position="1142"/>
        <end position="1153"/>
    </location>
</feature>
<evidence type="ECO:0000256" key="3">
    <source>
        <dbReference type="ARBA" id="ARBA00022737"/>
    </source>
</evidence>
<keyword evidence="8" id="KW-0539">Nucleus</keyword>
<dbReference type="GO" id="GO:0006606">
    <property type="term" value="P:protein import into nucleus"/>
    <property type="evidence" value="ECO:0007669"/>
    <property type="project" value="TreeGrafter"/>
</dbReference>
<dbReference type="GO" id="GO:0008139">
    <property type="term" value="F:nuclear localization sequence binding"/>
    <property type="evidence" value="ECO:0007669"/>
    <property type="project" value="TreeGrafter"/>
</dbReference>
<evidence type="ECO:0000256" key="9">
    <source>
        <dbReference type="ARBA" id="ARBA00055090"/>
    </source>
</evidence>
<comment type="subcellular location">
    <subcellularLocation>
        <location evidence="1">Nucleus</location>
        <location evidence="1">Nuclear pore complex</location>
    </subcellularLocation>
</comment>
<evidence type="ECO:0000256" key="2">
    <source>
        <dbReference type="ARBA" id="ARBA00022448"/>
    </source>
</evidence>
<keyword evidence="6" id="KW-0811">Translocation</keyword>
<feature type="compositionally biased region" description="Polar residues" evidence="15">
    <location>
        <begin position="922"/>
        <end position="931"/>
    </location>
</feature>
<protein>
    <recommendedName>
        <fullName evidence="11">Nuclear pore complex protein Nup214</fullName>
    </recommendedName>
    <alternativeName>
        <fullName evidence="13">214 kDa nucleoporin</fullName>
    </alternativeName>
    <alternativeName>
        <fullName evidence="12">Nucleoporin Nup214</fullName>
    </alternativeName>
</protein>
<keyword evidence="2" id="KW-0813">Transport</keyword>
<comment type="subunit">
    <text evidence="10">Homodimer. Part of the nuclear pore complex (NPC). Interacts with NUP88. Interacts with ZFP36; this interaction increases upon lipopolysaccharide (LPS) stimulation. Interacts with DDX19. Interacts with XPO1. Interacts with XPO5.</text>
</comment>
<dbReference type="Pfam" id="PF18617">
    <property type="entry name" value="Nup214_FG"/>
    <property type="match status" value="1"/>
</dbReference>
<dbReference type="InterPro" id="IPR039462">
    <property type="entry name" value="Nup159/Nup146_N"/>
</dbReference>
<evidence type="ECO:0000256" key="10">
    <source>
        <dbReference type="ARBA" id="ARBA00063892"/>
    </source>
</evidence>
<dbReference type="GO" id="GO:0017056">
    <property type="term" value="F:structural constituent of nuclear pore"/>
    <property type="evidence" value="ECO:0007669"/>
    <property type="project" value="TreeGrafter"/>
</dbReference>
<evidence type="ECO:0000313" key="20">
    <source>
        <dbReference type="Proteomes" id="UP000694427"/>
    </source>
</evidence>
<dbReference type="FunFam" id="2.130.10.10:FF:000142">
    <property type="entry name" value="Nuclear pore complex protein Nup214"/>
    <property type="match status" value="1"/>
</dbReference>
<keyword evidence="3" id="KW-0677">Repeat</keyword>
<dbReference type="GO" id="GO:0005643">
    <property type="term" value="C:nuclear pore"/>
    <property type="evidence" value="ECO:0007669"/>
    <property type="project" value="UniProtKB-SubCell"/>
</dbReference>
<evidence type="ECO:0000256" key="7">
    <source>
        <dbReference type="ARBA" id="ARBA00023132"/>
    </source>
</evidence>
<feature type="compositionally biased region" description="Polar residues" evidence="15">
    <location>
        <begin position="1021"/>
        <end position="1043"/>
    </location>
</feature>
<dbReference type="PANTHER" id="PTHR23193:SF21">
    <property type="entry name" value="NUCLEAR PORE COMPLEX PROTEIN NUP214"/>
    <property type="match status" value="1"/>
</dbReference>
<evidence type="ECO:0000256" key="6">
    <source>
        <dbReference type="ARBA" id="ARBA00023010"/>
    </source>
</evidence>
<dbReference type="PANTHER" id="PTHR23193">
    <property type="entry name" value="NUCLEAR PORE COMPLEX PROTEIN NUP"/>
    <property type="match status" value="1"/>
</dbReference>
<dbReference type="GO" id="GO:0006406">
    <property type="term" value="P:mRNA export from nucleus"/>
    <property type="evidence" value="ECO:0007669"/>
    <property type="project" value="UniProtKB-ARBA"/>
</dbReference>
<evidence type="ECO:0000256" key="16">
    <source>
        <dbReference type="SAM" id="SignalP"/>
    </source>
</evidence>
<keyword evidence="20" id="KW-1185">Reference proteome</keyword>
<feature type="compositionally biased region" description="Pro residues" evidence="15">
    <location>
        <begin position="1085"/>
        <end position="1128"/>
    </location>
</feature>
<feature type="compositionally biased region" description="Polar residues" evidence="15">
    <location>
        <begin position="952"/>
        <end position="980"/>
    </location>
</feature>
<evidence type="ECO:0000256" key="8">
    <source>
        <dbReference type="ARBA" id="ARBA00023242"/>
    </source>
</evidence>
<keyword evidence="16" id="KW-0732">Signal</keyword>
<accession>A0A8C1QMT7</accession>
<feature type="compositionally biased region" description="Polar residues" evidence="15">
    <location>
        <begin position="686"/>
        <end position="714"/>
    </location>
</feature>
<feature type="region of interest" description="Disordered" evidence="15">
    <location>
        <begin position="677"/>
        <end position="716"/>
    </location>
</feature>
<reference evidence="19" key="1">
    <citation type="submission" date="2025-08" db="UniProtKB">
        <authorList>
            <consortium name="Ensembl"/>
        </authorList>
    </citation>
    <scope>IDENTIFICATION</scope>
</reference>
<dbReference type="InterPro" id="IPR015943">
    <property type="entry name" value="WD40/YVTN_repeat-like_dom_sf"/>
</dbReference>
<keyword evidence="14" id="KW-0175">Coiled coil</keyword>
<dbReference type="Ensembl" id="ENSCCRT00010057036.1">
    <property type="protein sequence ID" value="ENSCCRP00010052017.1"/>
    <property type="gene ID" value="ENSCCRG00010022040.1"/>
</dbReference>
<feature type="region of interest" description="Disordered" evidence="15">
    <location>
        <begin position="1021"/>
        <end position="1167"/>
    </location>
</feature>
<feature type="chain" id="PRO_5034607048" description="Nuclear pore complex protein Nup214" evidence="16">
    <location>
        <begin position="19"/>
        <end position="1466"/>
    </location>
</feature>
<feature type="compositionally biased region" description="Basic and acidic residues" evidence="15">
    <location>
        <begin position="1044"/>
        <end position="1055"/>
    </location>
</feature>
<proteinExistence type="predicted"/>
<feature type="coiled-coil region" evidence="14">
    <location>
        <begin position="611"/>
        <end position="638"/>
    </location>
</feature>
<feature type="compositionally biased region" description="Polar residues" evidence="15">
    <location>
        <begin position="1074"/>
        <end position="1083"/>
    </location>
</feature>
<dbReference type="InterPro" id="IPR026054">
    <property type="entry name" value="Nucleoporin"/>
</dbReference>
<dbReference type="Proteomes" id="UP000694427">
    <property type="component" value="Unplaced"/>
</dbReference>
<keyword evidence="7" id="KW-0906">Nuclear pore complex</keyword>
<evidence type="ECO:0000259" key="17">
    <source>
        <dbReference type="Pfam" id="PF16755"/>
    </source>
</evidence>
<feature type="domain" description="Nucleoporin Nup159/Nup146 N-terminal" evidence="17">
    <location>
        <begin position="51"/>
        <end position="300"/>
    </location>
</feature>
<feature type="domain" description="Nuclear pore complex protein Nup214 phenylalanine-glycine (FG)" evidence="18">
    <location>
        <begin position="1357"/>
        <end position="1417"/>
    </location>
</feature>
<evidence type="ECO:0000313" key="19">
    <source>
        <dbReference type="Ensembl" id="ENSCCRP00010052017.1"/>
    </source>
</evidence>
<comment type="function">
    <text evidence="9">Part of the nuclear pore complex. Has a critical role in nucleocytoplasmic transport. May serve as a docking site in the receptor-mediated import of substrates across the nuclear pore complex.</text>
</comment>
<organism evidence="19 20">
    <name type="scientific">Cyprinus carpio</name>
    <name type="common">Common carp</name>
    <dbReference type="NCBI Taxonomy" id="7962"/>
    <lineage>
        <taxon>Eukaryota</taxon>
        <taxon>Metazoa</taxon>
        <taxon>Chordata</taxon>
        <taxon>Craniata</taxon>
        <taxon>Vertebrata</taxon>
        <taxon>Euteleostomi</taxon>
        <taxon>Actinopterygii</taxon>
        <taxon>Neopterygii</taxon>
        <taxon>Teleostei</taxon>
        <taxon>Ostariophysi</taxon>
        <taxon>Cypriniformes</taxon>
        <taxon>Cyprinidae</taxon>
        <taxon>Cyprininae</taxon>
        <taxon>Cyprinus</taxon>
    </lineage>
</organism>
<evidence type="ECO:0000256" key="4">
    <source>
        <dbReference type="ARBA" id="ARBA00022816"/>
    </source>
</evidence>
<dbReference type="Gene3D" id="2.130.10.10">
    <property type="entry name" value="YVTN repeat-like/Quinoprotein amine dehydrogenase"/>
    <property type="match status" value="1"/>
</dbReference>
<keyword evidence="4" id="KW-0509">mRNA transport</keyword>
<dbReference type="Pfam" id="PF16755">
    <property type="entry name" value="Beta-prop_NUP159_NUP214"/>
    <property type="match status" value="1"/>
</dbReference>
<evidence type="ECO:0000256" key="11">
    <source>
        <dbReference type="ARBA" id="ARBA00068360"/>
    </source>
</evidence>
<sequence length="1466" mass="152885">MVFYRIVLLFNNLPNCSADEVVNECVCVCSLLQDRQEKHPFTSFRPMAAADTLVQDLKWSPGDAPRLAVCLSDGSMMVLDVQVSVSVVAQLPASVGITWVCWSPKGKQVSAGKEDATVVQFTPTLQAKKVIPCASFCSQDHPVKVLDVLWLSTFNFAVAYTAADGSLETPPELVVVLLPKKDEKRDERYLNFNDLVYGTCTERQHHYYLCHIEDWDLVLAASAAAIEVSIIAKQEDKVNWELWLLEDTSRAELLVTENSEDTLPVGMAIDYTSQEDILLSDKKRLPPAPTLMLLSTDGVLFPFSLLNLNPGVKQLTMAAVPLPEDGERAPAASKTTAMRLALHKCLKHPIFLTAYFVLPLGVKNWICLSLPPAATAATSSAMPTSVSSTNFSFSLPAPNSAGPSGFLLGSTTAGFSFSAPKPSSDNPAFSFTSSLALKEVSSAPMAIPPQRPPAMSPIISGPKAPVEPATPAVRMNLTDSVFPCVLWQTVSVKALEKHLQQKKDSDPVMTEILEEIGHFEKELDDLKTRCRNADFRVGSKDDMRDLWKDSENLHAFTLEIRDTTEVLPAPRADMRFLESSSYYLLFLIIHVSVCSPRHMIAPEREALFAALANNLDIINQQKQRLDRLESDLHKLRLYRGTSVWSFTSQTPSTPSRQSLDSELESLKDSLLKVSLETAPKVPAKSPSKQSQLRNFLSKRQTPPVHSTAPGTSCTRPGADTHCPATPSIQPGFSIQSSPFSRGQTGPGVAAPKINMDSANSTALATKTVKHGAPPTEKSTPTTIPAPQTAGRATLSRHMTSQKPGVSLTESTLKMVPQVVNVQELKNKGPPIPVSTTISLPGKFSFASSMGTKMEFGPVGSEEPFSFTPKLASPSHSVSPSTPPPELSKLPQAPKAQGNAGETLGSFSGLRVGQSEEVKEAPKTTSSFSFGPTGNGSSGFAFGSAQIKAAETGSLSESTGAATEAPMTTTAQGFGTSTFTFKPQEGTAPSVKPTFTIASTSSFTTADTSFGSLLRAPLSEMQTLPTKSLQPETMTSTEPAPSTDTEPKEPPAEPSHKPPTLSAPSAIPVTEAPVPTSTEPTAAPSNKPPSPPTLGVSPTPPLSVTPPSEMPVPVSEPPAAEPVSDPPPETTITSTATPLPQETPATTSSSGPASDKPGSIFAQPSSGTDSLTIGTISLTSVVATAASSIPSAAITTSTAPTPGPGFEQPTSVAQTTAFGSTVFCTNSTTSGFGKPAFGQSAGAGFGQPAASVSASSFSFGQSAFCASSGFGQPAAASTTSATSSGGGGLFGSSSTNSASSFCFGASSTSSGTGVFGQSSAPVFRQSSSGFGQGSMFGSNTTTIVSLLCISAEVGLFPAGPANLFGSSGAKGFSFGSSSFGEQKPSGSFSSFTESVAAQGFGSFCTPSKLVGFGDAPVFSSPPTFGGSPAFGGSAGFGSTPSFSSPLGSSSGKVFGEGTTAANSGGFG</sequence>
<dbReference type="InterPro" id="IPR041553">
    <property type="entry name" value="Nup214_FG"/>
</dbReference>
<evidence type="ECO:0000256" key="1">
    <source>
        <dbReference type="ARBA" id="ARBA00004567"/>
    </source>
</evidence>
<reference evidence="19" key="2">
    <citation type="submission" date="2025-09" db="UniProtKB">
        <authorList>
            <consortium name="Ensembl"/>
        </authorList>
    </citation>
    <scope>IDENTIFICATION</scope>
</reference>
<dbReference type="SUPFAM" id="SSF117289">
    <property type="entry name" value="Nucleoporin domain"/>
    <property type="match status" value="1"/>
</dbReference>
<feature type="compositionally biased region" description="Polar residues" evidence="15">
    <location>
        <begin position="1129"/>
        <end position="1139"/>
    </location>
</feature>
<evidence type="ECO:0000256" key="15">
    <source>
        <dbReference type="SAM" id="MobiDB-lite"/>
    </source>
</evidence>
<keyword evidence="5" id="KW-0653">Protein transport</keyword>